<evidence type="ECO:0000313" key="3">
    <source>
        <dbReference type="EMBL" id="KAL1519121.1"/>
    </source>
</evidence>
<dbReference type="InterPro" id="IPR044836">
    <property type="entry name" value="TOL_plant"/>
</dbReference>
<dbReference type="InterPro" id="IPR008942">
    <property type="entry name" value="ENTH_VHS"/>
</dbReference>
<keyword evidence="4" id="KW-1185">Reference proteome</keyword>
<dbReference type="InterPro" id="IPR002014">
    <property type="entry name" value="VHS_dom"/>
</dbReference>
<dbReference type="GO" id="GO:0043130">
    <property type="term" value="F:ubiquitin binding"/>
    <property type="evidence" value="ECO:0007669"/>
    <property type="project" value="InterPro"/>
</dbReference>
<evidence type="ECO:0000259" key="2">
    <source>
        <dbReference type="PROSITE" id="PS50179"/>
    </source>
</evidence>
<dbReference type="Gene3D" id="1.25.40.90">
    <property type="match status" value="1"/>
</dbReference>
<feature type="compositionally biased region" description="Pro residues" evidence="1">
    <location>
        <begin position="410"/>
        <end position="420"/>
    </location>
</feature>
<dbReference type="Proteomes" id="UP001515480">
    <property type="component" value="Unassembled WGS sequence"/>
</dbReference>
<feature type="compositionally biased region" description="Low complexity" evidence="1">
    <location>
        <begin position="194"/>
        <end position="207"/>
    </location>
</feature>
<dbReference type="EMBL" id="JBGBPQ010000010">
    <property type="protein sequence ID" value="KAL1519121.1"/>
    <property type="molecule type" value="Genomic_DNA"/>
</dbReference>
<dbReference type="PANTHER" id="PTHR45898">
    <property type="entry name" value="TOM1-LIKE PROTEIN"/>
    <property type="match status" value="1"/>
</dbReference>
<dbReference type="Pfam" id="PF00790">
    <property type="entry name" value="VHS"/>
    <property type="match status" value="1"/>
</dbReference>
<feature type="region of interest" description="Disordered" evidence="1">
    <location>
        <begin position="447"/>
        <end position="492"/>
    </location>
</feature>
<feature type="compositionally biased region" description="Pro residues" evidence="1">
    <location>
        <begin position="454"/>
        <end position="465"/>
    </location>
</feature>
<feature type="domain" description="VHS" evidence="2">
    <location>
        <begin position="20"/>
        <end position="125"/>
    </location>
</feature>
<dbReference type="GO" id="GO:0035091">
    <property type="term" value="F:phosphatidylinositol binding"/>
    <property type="evidence" value="ECO:0007669"/>
    <property type="project" value="InterPro"/>
</dbReference>
<dbReference type="SMART" id="SM00288">
    <property type="entry name" value="VHS"/>
    <property type="match status" value="1"/>
</dbReference>
<evidence type="ECO:0000313" key="4">
    <source>
        <dbReference type="Proteomes" id="UP001515480"/>
    </source>
</evidence>
<gene>
    <name evidence="3" type="ORF">AB1Y20_003385</name>
</gene>
<feature type="region of interest" description="Disordered" evidence="1">
    <location>
        <begin position="343"/>
        <end position="363"/>
    </location>
</feature>
<dbReference type="PANTHER" id="PTHR45898:SF4">
    <property type="entry name" value="TARGET OF MYB PROTEIN 1"/>
    <property type="match status" value="1"/>
</dbReference>
<comment type="caution">
    <text evidence="3">The sequence shown here is derived from an EMBL/GenBank/DDBJ whole genome shotgun (WGS) entry which is preliminary data.</text>
</comment>
<feature type="compositionally biased region" description="Acidic residues" evidence="1">
    <location>
        <begin position="208"/>
        <end position="219"/>
    </location>
</feature>
<protein>
    <recommendedName>
        <fullName evidence="2">VHS domain-containing protein</fullName>
    </recommendedName>
</protein>
<dbReference type="SUPFAM" id="SSF89009">
    <property type="entry name" value="GAT-like domain"/>
    <property type="match status" value="1"/>
</dbReference>
<dbReference type="GO" id="GO:0043328">
    <property type="term" value="P:protein transport to vacuole involved in ubiquitin-dependent protein catabolic process via the multivesicular body sorting pathway"/>
    <property type="evidence" value="ECO:0007669"/>
    <property type="project" value="InterPro"/>
</dbReference>
<feature type="compositionally biased region" description="Low complexity" evidence="1">
    <location>
        <begin position="466"/>
        <end position="492"/>
    </location>
</feature>
<dbReference type="AlphaFoldDB" id="A0AB34JEB9"/>
<proteinExistence type="predicted"/>
<reference evidence="3 4" key="1">
    <citation type="journal article" date="2024" name="Science">
        <title>Giant polyketide synthase enzymes in the biosynthesis of giant marine polyether toxins.</title>
        <authorList>
            <person name="Fallon T.R."/>
            <person name="Shende V.V."/>
            <person name="Wierzbicki I.H."/>
            <person name="Pendleton A.L."/>
            <person name="Watervoot N.F."/>
            <person name="Auber R.P."/>
            <person name="Gonzalez D.J."/>
            <person name="Wisecaver J.H."/>
            <person name="Moore B.S."/>
        </authorList>
    </citation>
    <scope>NUCLEOTIDE SEQUENCE [LARGE SCALE GENOMIC DNA]</scope>
    <source>
        <strain evidence="3 4">12B1</strain>
    </source>
</reference>
<name>A0AB34JEB9_PRYPA</name>
<sequence length="492" mass="50098">MSFFDRLFDTTPAQQLVLRATDELLLSLDWGVALDLAELIQAEPSAAKDALKCMKKRFTHKEPKVHLFAVTLLDFLLKNCAAPVLAAAESKEFLSALVHLATSSKEADGELRLQIEAIVREAAESRGGEFALARAQLEEGSAAAGGGGAPLGGGILPVADDPIPTCSSTRGPVCVGAGGSAASQPRAPPRAPPRAEASARGAGASAEAEAEAEAEVEALEEEQLQIALAASLGDAAAPAAAAAPHDDGSFLTPRSASLREDVATLHSNATLFRECVGSAAAEAELLLELRPSLEAALPRLVALVEGGGVEDEALLSQLLATHDLLSTALASHAAAAAQPDLHLLDGADEPPAAPPPLAQPPFASSLLAPLAAPPAASPPTPHELEALLGPLQLQPDSAMGAPPGSYSTPPAHPHPYPPPQPLFDPFPAARPAEFVTPQAPRLAAQFATPEHRSPAPPVGAPPPPAALNSHAAAASQPAAAASFQSPPSVIDL</sequence>
<evidence type="ECO:0000256" key="1">
    <source>
        <dbReference type="SAM" id="MobiDB-lite"/>
    </source>
</evidence>
<feature type="region of interest" description="Disordered" evidence="1">
    <location>
        <begin position="393"/>
        <end position="420"/>
    </location>
</feature>
<dbReference type="CDD" id="cd03561">
    <property type="entry name" value="VHS"/>
    <property type="match status" value="1"/>
</dbReference>
<accession>A0AB34JEB9</accession>
<feature type="region of interest" description="Disordered" evidence="1">
    <location>
        <begin position="177"/>
        <end position="219"/>
    </location>
</feature>
<organism evidence="3 4">
    <name type="scientific">Prymnesium parvum</name>
    <name type="common">Toxic golden alga</name>
    <dbReference type="NCBI Taxonomy" id="97485"/>
    <lineage>
        <taxon>Eukaryota</taxon>
        <taxon>Haptista</taxon>
        <taxon>Haptophyta</taxon>
        <taxon>Prymnesiophyceae</taxon>
        <taxon>Prymnesiales</taxon>
        <taxon>Prymnesiaceae</taxon>
        <taxon>Prymnesium</taxon>
    </lineage>
</organism>
<dbReference type="PROSITE" id="PS50179">
    <property type="entry name" value="VHS"/>
    <property type="match status" value="1"/>
</dbReference>
<dbReference type="SUPFAM" id="SSF48464">
    <property type="entry name" value="ENTH/VHS domain"/>
    <property type="match status" value="1"/>
</dbReference>